<dbReference type="EC" id="3.2.1.4" evidence="3"/>
<comment type="caution">
    <text evidence="12">The sequence shown here is derived from an EMBL/GenBank/DDBJ whole genome shotgun (WGS) entry which is preliminary data.</text>
</comment>
<dbReference type="SUPFAM" id="SSF51445">
    <property type="entry name" value="(Trans)glycosidases"/>
    <property type="match status" value="1"/>
</dbReference>
<comment type="similarity">
    <text evidence="2 9">Belongs to the glycosyl hydrolase 5 (cellulase A) family.</text>
</comment>
<organism evidence="12 13">
    <name type="scientific">Phaeomoniella chlamydospora</name>
    <name type="common">Phaeoacremonium chlamydosporum</name>
    <dbReference type="NCBI Taxonomy" id="158046"/>
    <lineage>
        <taxon>Eukaryota</taxon>
        <taxon>Fungi</taxon>
        <taxon>Dikarya</taxon>
        <taxon>Ascomycota</taxon>
        <taxon>Pezizomycotina</taxon>
        <taxon>Eurotiomycetes</taxon>
        <taxon>Chaetothyriomycetidae</taxon>
        <taxon>Phaeomoniellales</taxon>
        <taxon>Phaeomoniellaceae</taxon>
        <taxon>Phaeomoniella</taxon>
    </lineage>
</organism>
<keyword evidence="4 10" id="KW-0732">Signal</keyword>
<evidence type="ECO:0000259" key="11">
    <source>
        <dbReference type="PROSITE" id="PS51164"/>
    </source>
</evidence>
<reference evidence="12 13" key="2">
    <citation type="submission" date="2015-05" db="EMBL/GenBank/DDBJ databases">
        <authorList>
            <person name="Morales-Cruz A."/>
            <person name="Amrine K.C."/>
            <person name="Cantu D."/>
        </authorList>
    </citation>
    <scope>NUCLEOTIDE SEQUENCE [LARGE SCALE GENOMIC DNA]</scope>
    <source>
        <strain evidence="12">UCRPC4</strain>
    </source>
</reference>
<keyword evidence="6 9" id="KW-0326">Glycosidase</keyword>
<keyword evidence="13" id="KW-1185">Reference proteome</keyword>
<dbReference type="PANTHER" id="PTHR34142:SF1">
    <property type="entry name" value="GLYCOSIDE HYDROLASE FAMILY 5 DOMAIN-CONTAINING PROTEIN"/>
    <property type="match status" value="1"/>
</dbReference>
<dbReference type="Pfam" id="PF00150">
    <property type="entry name" value="Cellulase"/>
    <property type="match status" value="1"/>
</dbReference>
<dbReference type="Proteomes" id="UP000053317">
    <property type="component" value="Unassembled WGS sequence"/>
</dbReference>
<evidence type="ECO:0000256" key="9">
    <source>
        <dbReference type="RuleBase" id="RU361153"/>
    </source>
</evidence>
<dbReference type="InterPro" id="IPR035971">
    <property type="entry name" value="CBD_sf"/>
</dbReference>
<dbReference type="AlphaFoldDB" id="A0A0G2GMR8"/>
<dbReference type="GO" id="GO:0008810">
    <property type="term" value="F:cellulase activity"/>
    <property type="evidence" value="ECO:0007669"/>
    <property type="project" value="UniProtKB-EC"/>
</dbReference>
<evidence type="ECO:0000313" key="12">
    <source>
        <dbReference type="EMBL" id="KKY18160.1"/>
    </source>
</evidence>
<evidence type="ECO:0000256" key="4">
    <source>
        <dbReference type="ARBA" id="ARBA00022729"/>
    </source>
</evidence>
<keyword evidence="5 9" id="KW-0378">Hydrolase</keyword>
<name>A0A0G2GMR8_PHACM</name>
<dbReference type="GO" id="GO:0009251">
    <property type="term" value="P:glucan catabolic process"/>
    <property type="evidence" value="ECO:0007669"/>
    <property type="project" value="TreeGrafter"/>
</dbReference>
<dbReference type="OrthoDB" id="5823761at2759"/>
<dbReference type="PROSITE" id="PS51164">
    <property type="entry name" value="CBM1_2"/>
    <property type="match status" value="1"/>
</dbReference>
<gene>
    <name evidence="12" type="ORF">UCRPC4_g05110</name>
</gene>
<sequence length="455" mass="47828">MKTSILFSGAVLAVAAQAQQSAYGQCGGKNWTGATTCVSGYYCSSINSWYSQCVPGTASTSAATTLSTCTKKASSSSVASSTVAAGSRTVASSATAVSSSPVSSSKNSSSTIAATTHSSSTKAASTSSASSPISTVVDAVSTTSSTASSSATGLKWLGVDESGAEFGTAIPGTYGTDFIFPSTSSIETLIGQGFNIFRLPFLMERMAYGSITADFDSDYLANYTTVVNYITENGGWAVLDPHNYGRYNGAIITSTDDFGIFWTNMATAFKSNSKVIFDTNNEYHDMDESLVLDLNQAAITSIRNAGATTQYIFVEGNSYTGAWTWNTTNDSLQDLTDPQDLLVYEMHQYLDADGSGTSSTCVSSTIGEARVVGATEWLKENGKLGVLGEFAGGANDVCMQAVKGLLEHLNANADVWTGALWWGGGPWWGDYIYAFEPPSSTAYDYYDSTLTAYAP</sequence>
<feature type="domain" description="CBM1" evidence="11">
    <location>
        <begin position="18"/>
        <end position="54"/>
    </location>
</feature>
<evidence type="ECO:0000313" key="13">
    <source>
        <dbReference type="Proteomes" id="UP000053317"/>
    </source>
</evidence>
<dbReference type="Gene3D" id="3.20.20.80">
    <property type="entry name" value="Glycosidases"/>
    <property type="match status" value="1"/>
</dbReference>
<accession>A0A0G2GMR8</accession>
<evidence type="ECO:0000256" key="2">
    <source>
        <dbReference type="ARBA" id="ARBA00005641"/>
    </source>
</evidence>
<dbReference type="Pfam" id="PF00734">
    <property type="entry name" value="CBM_1"/>
    <property type="match status" value="1"/>
</dbReference>
<feature type="chain" id="PRO_5002544709" description="cellulase" evidence="10">
    <location>
        <begin position="19"/>
        <end position="455"/>
    </location>
</feature>
<evidence type="ECO:0000256" key="5">
    <source>
        <dbReference type="ARBA" id="ARBA00022801"/>
    </source>
</evidence>
<dbReference type="SUPFAM" id="SSF57180">
    <property type="entry name" value="Cellulose-binding domain"/>
    <property type="match status" value="1"/>
</dbReference>
<evidence type="ECO:0000256" key="3">
    <source>
        <dbReference type="ARBA" id="ARBA00012601"/>
    </source>
</evidence>
<dbReference type="InterPro" id="IPR000254">
    <property type="entry name" value="CBD"/>
</dbReference>
<evidence type="ECO:0000256" key="6">
    <source>
        <dbReference type="ARBA" id="ARBA00023295"/>
    </source>
</evidence>
<dbReference type="GO" id="GO:0005576">
    <property type="term" value="C:extracellular region"/>
    <property type="evidence" value="ECO:0007669"/>
    <property type="project" value="InterPro"/>
</dbReference>
<dbReference type="InterPro" id="IPR001547">
    <property type="entry name" value="Glyco_hydro_5"/>
</dbReference>
<dbReference type="PANTHER" id="PTHR34142">
    <property type="entry name" value="ENDO-BETA-1,4-GLUCANASE A"/>
    <property type="match status" value="1"/>
</dbReference>
<dbReference type="EMBL" id="LCWF01000130">
    <property type="protein sequence ID" value="KKY18160.1"/>
    <property type="molecule type" value="Genomic_DNA"/>
</dbReference>
<evidence type="ECO:0000256" key="8">
    <source>
        <dbReference type="ARBA" id="ARBA00033295"/>
    </source>
</evidence>
<reference evidence="12 13" key="1">
    <citation type="submission" date="2015-05" db="EMBL/GenBank/DDBJ databases">
        <title>Distinctive expansion of gene families associated with plant cell wall degradation and secondary metabolism in the genomes of grapevine trunk pathogens.</title>
        <authorList>
            <person name="Lawrence D.P."/>
            <person name="Travadon R."/>
            <person name="Rolshausen P.E."/>
            <person name="Baumgartner K."/>
        </authorList>
    </citation>
    <scope>NUCLEOTIDE SEQUENCE [LARGE SCALE GENOMIC DNA]</scope>
    <source>
        <strain evidence="12">UCRPC4</strain>
    </source>
</reference>
<evidence type="ECO:0000256" key="1">
    <source>
        <dbReference type="ARBA" id="ARBA00000966"/>
    </source>
</evidence>
<proteinExistence type="inferred from homology"/>
<evidence type="ECO:0000256" key="10">
    <source>
        <dbReference type="SAM" id="SignalP"/>
    </source>
</evidence>
<feature type="signal peptide" evidence="10">
    <location>
        <begin position="1"/>
        <end position="18"/>
    </location>
</feature>
<dbReference type="PROSITE" id="PS00562">
    <property type="entry name" value="CBM1_1"/>
    <property type="match status" value="1"/>
</dbReference>
<comment type="catalytic activity">
    <reaction evidence="1">
        <text>Endohydrolysis of (1-&gt;4)-beta-D-glucosidic linkages in cellulose, lichenin and cereal beta-D-glucans.</text>
        <dbReference type="EC" id="3.2.1.4"/>
    </reaction>
</comment>
<dbReference type="GO" id="GO:0030248">
    <property type="term" value="F:cellulose binding"/>
    <property type="evidence" value="ECO:0007669"/>
    <property type="project" value="InterPro"/>
</dbReference>
<evidence type="ECO:0000256" key="7">
    <source>
        <dbReference type="ARBA" id="ARBA00025192"/>
    </source>
</evidence>
<dbReference type="SMART" id="SM00236">
    <property type="entry name" value="fCBD"/>
    <property type="match status" value="1"/>
</dbReference>
<protein>
    <recommendedName>
        <fullName evidence="3">cellulase</fullName>
        <ecNumber evidence="3">3.2.1.4</ecNumber>
    </recommendedName>
    <alternativeName>
        <fullName evidence="8">Endo-beta-1,4-mannanase F</fullName>
    </alternativeName>
</protein>
<dbReference type="InterPro" id="IPR017853">
    <property type="entry name" value="GH"/>
</dbReference>
<comment type="function">
    <text evidence="7">Has endoglucanase activity on substrates containing beta-1,4 glycosidic bonds, like in carboxymethylcellulose (CMC), hydroxyethylcellulose (HEC) and beta-glucan. Involved in the degradation of complex natural cellulosic substrates.</text>
</comment>